<dbReference type="PANTHER" id="PTHR43503">
    <property type="entry name" value="MCG48959-RELATED"/>
    <property type="match status" value="1"/>
</dbReference>
<dbReference type="GO" id="GO:0005739">
    <property type="term" value="C:mitochondrion"/>
    <property type="evidence" value="ECO:0007669"/>
    <property type="project" value="TreeGrafter"/>
</dbReference>
<proteinExistence type="predicted"/>
<evidence type="ECO:0000313" key="5">
    <source>
        <dbReference type="EMBL" id="KXN71455.1"/>
    </source>
</evidence>
<dbReference type="EMBL" id="KQ964475">
    <property type="protein sequence ID" value="KXN71455.1"/>
    <property type="molecule type" value="Genomic_DNA"/>
</dbReference>
<feature type="domain" description="BTB" evidence="4">
    <location>
        <begin position="371"/>
        <end position="479"/>
    </location>
</feature>
<evidence type="ECO:0000313" key="6">
    <source>
        <dbReference type="Proteomes" id="UP000070444"/>
    </source>
</evidence>
<feature type="compositionally biased region" description="Low complexity" evidence="3">
    <location>
        <begin position="632"/>
        <end position="645"/>
    </location>
</feature>
<name>A0A137P8X7_CONC2</name>
<keyword evidence="1" id="KW-0880">Kelch repeat</keyword>
<evidence type="ECO:0000256" key="2">
    <source>
        <dbReference type="ARBA" id="ARBA00022737"/>
    </source>
</evidence>
<evidence type="ECO:0000256" key="3">
    <source>
        <dbReference type="SAM" id="MobiDB-lite"/>
    </source>
</evidence>
<dbReference type="Pfam" id="PF24681">
    <property type="entry name" value="Kelch_KLHDC2_KLHL20_DRC7"/>
    <property type="match status" value="1"/>
</dbReference>
<dbReference type="InterPro" id="IPR015915">
    <property type="entry name" value="Kelch-typ_b-propeller"/>
</dbReference>
<dbReference type="SUPFAM" id="SSF117281">
    <property type="entry name" value="Kelch motif"/>
    <property type="match status" value="1"/>
</dbReference>
<dbReference type="OrthoDB" id="10001928at2759"/>
<keyword evidence="6" id="KW-1185">Reference proteome</keyword>
<dbReference type="OMA" id="DMADMEF"/>
<dbReference type="GO" id="GO:0045454">
    <property type="term" value="P:cell redox homeostasis"/>
    <property type="evidence" value="ECO:0007669"/>
    <property type="project" value="TreeGrafter"/>
</dbReference>
<dbReference type="InterPro" id="IPR011333">
    <property type="entry name" value="SKP1/BTB/POZ_sf"/>
</dbReference>
<feature type="region of interest" description="Disordered" evidence="3">
    <location>
        <begin position="629"/>
        <end position="658"/>
    </location>
</feature>
<dbReference type="Pfam" id="PF00651">
    <property type="entry name" value="BTB"/>
    <property type="match status" value="1"/>
</dbReference>
<dbReference type="Gene3D" id="3.30.710.10">
    <property type="entry name" value="Potassium Channel Kv1.1, Chain A"/>
    <property type="match status" value="1"/>
</dbReference>
<dbReference type="SMART" id="SM00225">
    <property type="entry name" value="BTB"/>
    <property type="match status" value="1"/>
</dbReference>
<evidence type="ECO:0000256" key="1">
    <source>
        <dbReference type="ARBA" id="ARBA00022441"/>
    </source>
</evidence>
<feature type="compositionally biased region" description="Polar residues" evidence="3">
    <location>
        <begin position="567"/>
        <end position="595"/>
    </location>
</feature>
<gene>
    <name evidence="5" type="ORF">CONCODRAFT_78354</name>
</gene>
<dbReference type="Gene3D" id="2.120.10.80">
    <property type="entry name" value="Kelch-type beta propeller"/>
    <property type="match status" value="1"/>
</dbReference>
<dbReference type="PANTHER" id="PTHR43503:SF2">
    <property type="entry name" value="NEGATIVE REGULATOR OF SPORULATION MDS3-RELATED"/>
    <property type="match status" value="1"/>
</dbReference>
<organism evidence="5 6">
    <name type="scientific">Conidiobolus coronatus (strain ATCC 28846 / CBS 209.66 / NRRL 28638)</name>
    <name type="common">Delacroixia coronata</name>
    <dbReference type="NCBI Taxonomy" id="796925"/>
    <lineage>
        <taxon>Eukaryota</taxon>
        <taxon>Fungi</taxon>
        <taxon>Fungi incertae sedis</taxon>
        <taxon>Zoopagomycota</taxon>
        <taxon>Entomophthoromycotina</taxon>
        <taxon>Entomophthoromycetes</taxon>
        <taxon>Entomophthorales</taxon>
        <taxon>Ancylistaceae</taxon>
        <taxon>Conidiobolus</taxon>
    </lineage>
</organism>
<feature type="compositionally biased region" description="Low complexity" evidence="3">
    <location>
        <begin position="552"/>
        <end position="566"/>
    </location>
</feature>
<keyword evidence="2" id="KW-0677">Repeat</keyword>
<dbReference type="Proteomes" id="UP000070444">
    <property type="component" value="Unassembled WGS sequence"/>
</dbReference>
<sequence>MTVALFSEATVSTSLTLGTVPSARVGPSLASNGNKIYVFGGRQMNSRTVTNDLYCFDLTTMIWEQLTYSGEIIPPPRYFHSSCVYKDDYFIVTGGQGYQGNGEQSSVSIFNDICILDLKTKTWEIINLDLEKIPARYAHLTSIIDDKLIIVGGQDLNNEYLLDVQIFSLTTKKIHLSQAIGNSFGAYRSTLSVKKGAEPTLKIFSNSRFSDVNREFITIQSDFQTSSNFNIQEHCLSTNSRDLPPGLRFPEGYIINNQMVISGTYLSNNTQSYNLWSLNMDTLEWRRIDTGSSFARGSWNRGILDPLRNRFIVFGHRDRDLVQDYNQRRINFTNISIVDLESFNIYREPEFCNDDQAQELGLMMMYEPRFSNFSLLTKDDFRIHINSAFLRSRWPSFDVFLVHTQSKDRDNKLQGPPNTLYLQESYRVVQAFVRYLYTNALDPEMIDDIDQLGRLLVFAHYYSVDHLYSLVAARLHTCLDIKNAPQIFRYSSMAARNGLKLRSLSLMIQERRFLVNDMDFWQTYPEQFREEIIRYMPPNFQYPHPLPAAAPSSQSTNSTVKSSSASIRTNSETASQSYFMQEASNRTSVNSTTPLNLEDAISPLPPKKNRSNSSFLKFGFRRPSVANLFNFSSPSQPQTPTSSTPESLGPSNGAGVPDIIANIDAQLNGTSTKSSAADK</sequence>
<protein>
    <submittedName>
        <fullName evidence="5">Galactose oxidase</fullName>
    </submittedName>
</protein>
<dbReference type="STRING" id="796925.A0A137P8X7"/>
<reference evidence="5 6" key="1">
    <citation type="journal article" date="2015" name="Genome Biol. Evol.">
        <title>Phylogenomic analyses indicate that early fungi evolved digesting cell walls of algal ancestors of land plants.</title>
        <authorList>
            <person name="Chang Y."/>
            <person name="Wang S."/>
            <person name="Sekimoto S."/>
            <person name="Aerts A.L."/>
            <person name="Choi C."/>
            <person name="Clum A."/>
            <person name="LaButti K.M."/>
            <person name="Lindquist E.A."/>
            <person name="Yee Ngan C."/>
            <person name="Ohm R.A."/>
            <person name="Salamov A.A."/>
            <person name="Grigoriev I.V."/>
            <person name="Spatafora J.W."/>
            <person name="Berbee M.L."/>
        </authorList>
    </citation>
    <scope>NUCLEOTIDE SEQUENCE [LARGE SCALE GENOMIC DNA]</scope>
    <source>
        <strain evidence="5 6">NRRL 28638</strain>
    </source>
</reference>
<dbReference type="GO" id="GO:0005829">
    <property type="term" value="C:cytosol"/>
    <property type="evidence" value="ECO:0007669"/>
    <property type="project" value="TreeGrafter"/>
</dbReference>
<accession>A0A137P8X7</accession>
<evidence type="ECO:0000259" key="4">
    <source>
        <dbReference type="SMART" id="SM00225"/>
    </source>
</evidence>
<dbReference type="InterPro" id="IPR000210">
    <property type="entry name" value="BTB/POZ_dom"/>
</dbReference>
<dbReference type="AlphaFoldDB" id="A0A137P8X7"/>
<dbReference type="SUPFAM" id="SSF54695">
    <property type="entry name" value="POZ domain"/>
    <property type="match status" value="1"/>
</dbReference>
<feature type="region of interest" description="Disordered" evidence="3">
    <location>
        <begin position="544"/>
        <end position="614"/>
    </location>
</feature>